<evidence type="ECO:0000259" key="8">
    <source>
        <dbReference type="Pfam" id="PF02838"/>
    </source>
</evidence>
<sequence length="518" mass="57221">MDNYYGLVPRPRSVTAADGFFAVSAAFIECAAEFGETAAVCAAQLTEAGLACASGANGTGTANIRICEDAGVAHGEGYVLVVASDGITIRASRTAGVFYAFQTLRQLVMSAAEWYGCAAEGNGRPAENPVPVRLPCCRIADEPAYEWRGFMLDTSRNFYPASFIKKVIDALAFHKLNRFHWHLTDDQGWRLYVPEYPLLTGIGGFRGDFRAKWVGKTGGFYTDAEVSEIVEYARLRNIIVVPEIETPGHSSSVLAAYPGLGCTGGPYQVEQRFGVFDDVLCAGNDDVFKLYDAVFDTVCRLFPGPYVHIGGDECPRTNWKTCPKCQARMKAEGLRNEDEIQSWMTVRFASMLEKRGKIPVGWDEVLDGTERLGLPESMIVQSWRGIQGGVKASKLGHKVIMSPQTNGCYLDYKNYDDDSEPGWINSATAETSYGFSPIPEGSGIDASFVLGGQGNLWTEVVYASRIAEYMMFPRLCALAECLWLPEREKDFDGFAGRLDCHKKRLETLDLRYYRGKLR</sequence>
<dbReference type="GO" id="GO:0004563">
    <property type="term" value="F:beta-N-acetylhexosaminidase activity"/>
    <property type="evidence" value="ECO:0007669"/>
    <property type="project" value="UniProtKB-EC"/>
</dbReference>
<dbReference type="OrthoDB" id="1098018at2"/>
<dbReference type="AlphaFoldDB" id="F4LPQ4"/>
<dbReference type="Gene3D" id="3.30.379.10">
    <property type="entry name" value="Chitobiase/beta-hexosaminidase domain 2-like"/>
    <property type="match status" value="1"/>
</dbReference>
<evidence type="ECO:0000313" key="9">
    <source>
        <dbReference type="EMBL" id="AEE17050.1"/>
    </source>
</evidence>
<evidence type="ECO:0000259" key="7">
    <source>
        <dbReference type="Pfam" id="PF00728"/>
    </source>
</evidence>
<feature type="active site" description="Proton donor" evidence="6">
    <location>
        <position position="313"/>
    </location>
</feature>
<keyword evidence="10" id="KW-1185">Reference proteome</keyword>
<dbReference type="SUPFAM" id="SSF51445">
    <property type="entry name" value="(Trans)glycosidases"/>
    <property type="match status" value="1"/>
</dbReference>
<evidence type="ECO:0000256" key="2">
    <source>
        <dbReference type="ARBA" id="ARBA00006285"/>
    </source>
</evidence>
<dbReference type="GO" id="GO:0016020">
    <property type="term" value="C:membrane"/>
    <property type="evidence" value="ECO:0007669"/>
    <property type="project" value="TreeGrafter"/>
</dbReference>
<dbReference type="PANTHER" id="PTHR22600:SF57">
    <property type="entry name" value="BETA-N-ACETYLHEXOSAMINIDASE"/>
    <property type="match status" value="1"/>
</dbReference>
<name>F4LPQ4_TREBD</name>
<dbReference type="CDD" id="cd06563">
    <property type="entry name" value="GH20_chitobiase-like"/>
    <property type="match status" value="1"/>
</dbReference>
<comment type="similarity">
    <text evidence="2">Belongs to the glycosyl hydrolase 20 family.</text>
</comment>
<proteinExistence type="inferred from homology"/>
<dbReference type="STRING" id="906968.Trebr_1627"/>
<dbReference type="Proteomes" id="UP000006546">
    <property type="component" value="Chromosome"/>
</dbReference>
<dbReference type="KEGG" id="tbe:Trebr_1627"/>
<dbReference type="SUPFAM" id="SSF55545">
    <property type="entry name" value="beta-N-acetylhexosaminidase-like domain"/>
    <property type="match status" value="1"/>
</dbReference>
<dbReference type="HOGENOM" id="CLU_007082_5_1_12"/>
<dbReference type="InterPro" id="IPR015883">
    <property type="entry name" value="Glyco_hydro_20_cat"/>
</dbReference>
<dbReference type="eggNOG" id="COG3525">
    <property type="taxonomic scope" value="Bacteria"/>
</dbReference>
<evidence type="ECO:0000256" key="5">
    <source>
        <dbReference type="ARBA" id="ARBA00023295"/>
    </source>
</evidence>
<dbReference type="InterPro" id="IPR017853">
    <property type="entry name" value="GH"/>
</dbReference>
<evidence type="ECO:0000256" key="4">
    <source>
        <dbReference type="ARBA" id="ARBA00022801"/>
    </source>
</evidence>
<evidence type="ECO:0000256" key="1">
    <source>
        <dbReference type="ARBA" id="ARBA00001231"/>
    </source>
</evidence>
<dbReference type="RefSeq" id="WP_013758755.1">
    <property type="nucleotide sequence ID" value="NC_015500.1"/>
</dbReference>
<gene>
    <name evidence="9" type="ordered locus">Trebr_1627</name>
</gene>
<feature type="domain" description="Beta-hexosaminidase bacterial type N-terminal" evidence="8">
    <location>
        <begin position="5"/>
        <end position="141"/>
    </location>
</feature>
<dbReference type="Pfam" id="PF02838">
    <property type="entry name" value="Glyco_hydro_20b"/>
    <property type="match status" value="1"/>
</dbReference>
<dbReference type="PANTHER" id="PTHR22600">
    <property type="entry name" value="BETA-HEXOSAMINIDASE"/>
    <property type="match status" value="1"/>
</dbReference>
<keyword evidence="5 9" id="KW-0326">Glycosidase</keyword>
<dbReference type="PIRSF" id="PIRSF001093">
    <property type="entry name" value="B-hxosamndse_ab_euk"/>
    <property type="match status" value="1"/>
</dbReference>
<evidence type="ECO:0000256" key="3">
    <source>
        <dbReference type="ARBA" id="ARBA00012663"/>
    </source>
</evidence>
<evidence type="ECO:0000313" key="10">
    <source>
        <dbReference type="Proteomes" id="UP000006546"/>
    </source>
</evidence>
<reference evidence="10" key="1">
    <citation type="submission" date="2011-04" db="EMBL/GenBank/DDBJ databases">
        <title>The complete genome of Treponema brennaborense DSM 12168.</title>
        <authorList>
            <person name="Lucas S."/>
            <person name="Han J."/>
            <person name="Lapidus A."/>
            <person name="Bruce D."/>
            <person name="Goodwin L."/>
            <person name="Pitluck S."/>
            <person name="Peters L."/>
            <person name="Kyrpides N."/>
            <person name="Mavromatis K."/>
            <person name="Ivanova N."/>
            <person name="Mikhailova N."/>
            <person name="Pagani I."/>
            <person name="Teshima H."/>
            <person name="Detter J.C."/>
            <person name="Tapia R."/>
            <person name="Han C."/>
            <person name="Land M."/>
            <person name="Hauser L."/>
            <person name="Markowitz V."/>
            <person name="Cheng J.-F."/>
            <person name="Hugenholtz P."/>
            <person name="Woyke T."/>
            <person name="Wu D."/>
            <person name="Gronow S."/>
            <person name="Wellnitz S."/>
            <person name="Brambilla E."/>
            <person name="Klenk H.-P."/>
            <person name="Eisen J.A."/>
        </authorList>
    </citation>
    <scope>NUCLEOTIDE SEQUENCE [LARGE SCALE GENOMIC DNA]</scope>
    <source>
        <strain evidence="10">DSM 12168 / CIP 105900 / DD5/3</strain>
    </source>
</reference>
<dbReference type="InterPro" id="IPR015882">
    <property type="entry name" value="HEX_bac_N"/>
</dbReference>
<dbReference type="GO" id="GO:0005975">
    <property type="term" value="P:carbohydrate metabolic process"/>
    <property type="evidence" value="ECO:0007669"/>
    <property type="project" value="InterPro"/>
</dbReference>
<dbReference type="InterPro" id="IPR025705">
    <property type="entry name" value="Beta_hexosaminidase_sua/sub"/>
</dbReference>
<dbReference type="Gene3D" id="3.20.20.80">
    <property type="entry name" value="Glycosidases"/>
    <property type="match status" value="1"/>
</dbReference>
<dbReference type="Pfam" id="PF00728">
    <property type="entry name" value="Glyco_hydro_20"/>
    <property type="match status" value="1"/>
</dbReference>
<keyword evidence="4 9" id="KW-0378">Hydrolase</keyword>
<dbReference type="GO" id="GO:0030203">
    <property type="term" value="P:glycosaminoglycan metabolic process"/>
    <property type="evidence" value="ECO:0007669"/>
    <property type="project" value="TreeGrafter"/>
</dbReference>
<dbReference type="EC" id="3.2.1.52" evidence="3"/>
<dbReference type="EMBL" id="CP002696">
    <property type="protein sequence ID" value="AEE17050.1"/>
    <property type="molecule type" value="Genomic_DNA"/>
</dbReference>
<protein>
    <recommendedName>
        <fullName evidence="3">beta-N-acetylhexosaminidase</fullName>
        <ecNumber evidence="3">3.2.1.52</ecNumber>
    </recommendedName>
</protein>
<evidence type="ECO:0000256" key="6">
    <source>
        <dbReference type="PIRSR" id="PIRSR625705-1"/>
    </source>
</evidence>
<organism evidence="9 10">
    <name type="scientific">Treponema brennaborense (strain DSM 12168 / CIP 105900 / DD5/3)</name>
    <dbReference type="NCBI Taxonomy" id="906968"/>
    <lineage>
        <taxon>Bacteria</taxon>
        <taxon>Pseudomonadati</taxon>
        <taxon>Spirochaetota</taxon>
        <taxon>Spirochaetia</taxon>
        <taxon>Spirochaetales</taxon>
        <taxon>Treponemataceae</taxon>
        <taxon>Treponema</taxon>
    </lineage>
</organism>
<dbReference type="InterPro" id="IPR029018">
    <property type="entry name" value="Hex-like_dom2"/>
</dbReference>
<dbReference type="PRINTS" id="PR00738">
    <property type="entry name" value="GLHYDRLASE20"/>
</dbReference>
<accession>F4LPQ4</accession>
<comment type="catalytic activity">
    <reaction evidence="1">
        <text>Hydrolysis of terminal non-reducing N-acetyl-D-hexosamine residues in N-acetyl-beta-D-hexosaminides.</text>
        <dbReference type="EC" id="3.2.1.52"/>
    </reaction>
</comment>
<feature type="domain" description="Glycoside hydrolase family 20 catalytic" evidence="7">
    <location>
        <begin position="145"/>
        <end position="484"/>
    </location>
</feature>